<dbReference type="InterPro" id="IPR045592">
    <property type="entry name" value="DUF6461"/>
</dbReference>
<reference evidence="1 2" key="1">
    <citation type="submission" date="2019-03" db="EMBL/GenBank/DDBJ databases">
        <title>Genomic Encyclopedia of Type Strains, Phase IV (KMG-IV): sequencing the most valuable type-strain genomes for metagenomic binning, comparative biology and taxonomic classification.</title>
        <authorList>
            <person name="Goeker M."/>
        </authorList>
    </citation>
    <scope>NUCLEOTIDE SEQUENCE [LARGE SCALE GENOMIC DNA]</scope>
    <source>
        <strain evidence="1 2">DSM 45361</strain>
    </source>
</reference>
<dbReference type="EMBL" id="SNXZ01000001">
    <property type="protein sequence ID" value="TDQ04574.1"/>
    <property type="molecule type" value="Genomic_DNA"/>
</dbReference>
<accession>A0A4R6SL38</accession>
<sequence>MHSSVAKYAWIEEEQGLAWTIAVTNGVLASNVVRAHGGDPDIRMGTRTFEQSAVPADEFGQYFCLRILAAPGFVAMTENNGWSGKVPEIARRVTRQGGRYFGVYWNRHGHAYVTEAQDGKITAYFEPLFADTRPGAGAIHPDWLSSDFDIEHYKAASLAAMEERTRISFDRFWLTLKAPTYRIPNPDVLLRDVPGARLP</sequence>
<protein>
    <submittedName>
        <fullName evidence="1">Uncharacterized protein</fullName>
    </submittedName>
</protein>
<dbReference type="Proteomes" id="UP000295444">
    <property type="component" value="Unassembled WGS sequence"/>
</dbReference>
<gene>
    <name evidence="1" type="ORF">EV186_101526</name>
</gene>
<dbReference type="Pfam" id="PF20062">
    <property type="entry name" value="DUF6461"/>
    <property type="match status" value="1"/>
</dbReference>
<comment type="caution">
    <text evidence="1">The sequence shown here is derived from an EMBL/GenBank/DDBJ whole genome shotgun (WGS) entry which is preliminary data.</text>
</comment>
<evidence type="ECO:0000313" key="1">
    <source>
        <dbReference type="EMBL" id="TDQ04574.1"/>
    </source>
</evidence>
<evidence type="ECO:0000313" key="2">
    <source>
        <dbReference type="Proteomes" id="UP000295444"/>
    </source>
</evidence>
<proteinExistence type="predicted"/>
<dbReference type="AlphaFoldDB" id="A0A4R6SL38"/>
<organism evidence="1 2">
    <name type="scientific">Labedaea rhizosphaerae</name>
    <dbReference type="NCBI Taxonomy" id="598644"/>
    <lineage>
        <taxon>Bacteria</taxon>
        <taxon>Bacillati</taxon>
        <taxon>Actinomycetota</taxon>
        <taxon>Actinomycetes</taxon>
        <taxon>Pseudonocardiales</taxon>
        <taxon>Pseudonocardiaceae</taxon>
        <taxon>Labedaea</taxon>
    </lineage>
</organism>
<keyword evidence="2" id="KW-1185">Reference proteome</keyword>
<name>A0A4R6SL38_LABRH</name>